<dbReference type="EMBL" id="CP094538">
    <property type="protein sequence ID" value="UOE36808.1"/>
    <property type="molecule type" value="Genomic_DNA"/>
</dbReference>
<sequence length="164" mass="17757">MKLLLLATLLLPTLALAQAGRPAAPAAKRIMPASALAALLQAFGAHLHQKRDGNREEPAQRKMVYGDVDGDGVPDAVVLYTLEEVRGNGWGQSLAVFLQQKGGYRLVADEAVGGKFFRSFDVVKIVDNEIIGQIRTCPGHEVACDNARKQQVKLVLVGTTLRER</sequence>
<keyword evidence="1" id="KW-0732">Signal</keyword>
<dbReference type="RefSeq" id="WP_243521025.1">
    <property type="nucleotide sequence ID" value="NZ_CP094538.1"/>
</dbReference>
<evidence type="ECO:0000313" key="3">
    <source>
        <dbReference type="Proteomes" id="UP000831390"/>
    </source>
</evidence>
<evidence type="ECO:0000256" key="1">
    <source>
        <dbReference type="SAM" id="SignalP"/>
    </source>
</evidence>
<evidence type="ECO:0000313" key="2">
    <source>
        <dbReference type="EMBL" id="UOE36808.1"/>
    </source>
</evidence>
<organism evidence="2 3">
    <name type="scientific">Hymenobacter monticola</name>
    <dbReference type="NCBI Taxonomy" id="1705399"/>
    <lineage>
        <taxon>Bacteria</taxon>
        <taxon>Pseudomonadati</taxon>
        <taxon>Bacteroidota</taxon>
        <taxon>Cytophagia</taxon>
        <taxon>Cytophagales</taxon>
        <taxon>Hymenobacteraceae</taxon>
        <taxon>Hymenobacter</taxon>
    </lineage>
</organism>
<name>A0ABY4BGC8_9BACT</name>
<reference evidence="2 3" key="1">
    <citation type="submission" date="2022-03" db="EMBL/GenBank/DDBJ databases">
        <title>Hymenobactersp. isolated from the air.</title>
        <authorList>
            <person name="Won M."/>
            <person name="Kwon S.-W."/>
        </authorList>
    </citation>
    <scope>NUCLEOTIDE SEQUENCE [LARGE SCALE GENOMIC DNA]</scope>
    <source>
        <strain evidence="2 3">KACC 22596</strain>
        <plasmid evidence="2 3">unnamed4</plasmid>
    </source>
</reference>
<keyword evidence="3" id="KW-1185">Reference proteome</keyword>
<keyword evidence="2" id="KW-0614">Plasmid</keyword>
<geneLocation type="plasmid" evidence="2 3">
    <name>unnamed4</name>
</geneLocation>
<dbReference type="Proteomes" id="UP000831390">
    <property type="component" value="Plasmid unnamed4"/>
</dbReference>
<gene>
    <name evidence="2" type="ORF">MTP16_25360</name>
</gene>
<accession>A0ABY4BGC8</accession>
<feature type="chain" id="PRO_5045464538" description="VCBS repeat-containing protein" evidence="1">
    <location>
        <begin position="18"/>
        <end position="164"/>
    </location>
</feature>
<evidence type="ECO:0008006" key="4">
    <source>
        <dbReference type="Google" id="ProtNLM"/>
    </source>
</evidence>
<proteinExistence type="predicted"/>
<feature type="signal peptide" evidence="1">
    <location>
        <begin position="1"/>
        <end position="17"/>
    </location>
</feature>
<protein>
    <recommendedName>
        <fullName evidence="4">VCBS repeat-containing protein</fullName>
    </recommendedName>
</protein>